<feature type="region of interest" description="Disordered" evidence="1">
    <location>
        <begin position="103"/>
        <end position="127"/>
    </location>
</feature>
<evidence type="ECO:0000256" key="1">
    <source>
        <dbReference type="SAM" id="MobiDB-lite"/>
    </source>
</evidence>
<name>A0A1X7RZH4_ZYMT9</name>
<sequence length="380" mass="41051">MANKRNSAASPFVSRIEKSARSVRRAKKIKLNSNFAPAKDHSSTTAAAGPIRLILDDSEDGLSSSNADGDRAVDGSNIEPNDGVSAEGNRTIASDIRLKVNSSAPKTATTSRINSSPLPASHHGDSAAAAKNIVSSPVATAEVNTGPELPAGHRFFYTTELLENVLVQLSFRDILHARRIAHKSNAVIANNTDLKRIIFLAACEGQAHGHPPLRTPYHRNPNIIACGWGPNPPPLPFPTAPNFNLVLPNPLLFLPTDRYLPAGGLTLRPSFEEHIFRPSTASLSFFDEMFITNPPVDRIEVAIGTRKKGPCDFFLRTHNVSSHSRCGHKKTEMLVKNAGGIKVSDLLAFIKAMLPDSITQLQNTVVMLPEGYEAVEILGQ</sequence>
<feature type="compositionally biased region" description="Polar residues" evidence="1">
    <location>
        <begin position="103"/>
        <end position="118"/>
    </location>
</feature>
<accession>A0A1X7RZH4</accession>
<dbReference type="AlphaFoldDB" id="A0A1X7RZH4"/>
<organism evidence="2 3">
    <name type="scientific">Zymoseptoria tritici (strain ST99CH_3D7)</name>
    <dbReference type="NCBI Taxonomy" id="1276538"/>
    <lineage>
        <taxon>Eukaryota</taxon>
        <taxon>Fungi</taxon>
        <taxon>Dikarya</taxon>
        <taxon>Ascomycota</taxon>
        <taxon>Pezizomycotina</taxon>
        <taxon>Dothideomycetes</taxon>
        <taxon>Dothideomycetidae</taxon>
        <taxon>Mycosphaerellales</taxon>
        <taxon>Mycosphaerellaceae</taxon>
        <taxon>Zymoseptoria</taxon>
    </lineage>
</organism>
<evidence type="ECO:0008006" key="4">
    <source>
        <dbReference type="Google" id="ProtNLM"/>
    </source>
</evidence>
<keyword evidence="3" id="KW-1185">Reference proteome</keyword>
<feature type="region of interest" description="Disordered" evidence="1">
    <location>
        <begin position="28"/>
        <end position="47"/>
    </location>
</feature>
<protein>
    <recommendedName>
        <fullName evidence="4">F-box domain-containing protein</fullName>
    </recommendedName>
</protein>
<reference evidence="2 3" key="1">
    <citation type="submission" date="2016-06" db="EMBL/GenBank/DDBJ databases">
        <authorList>
            <person name="Kjaerup R.B."/>
            <person name="Dalgaard T.S."/>
            <person name="Juul-Madsen H.R."/>
        </authorList>
    </citation>
    <scope>NUCLEOTIDE SEQUENCE [LARGE SCALE GENOMIC DNA]</scope>
</reference>
<gene>
    <name evidence="2" type="ORF">ZT3D7_G7989</name>
</gene>
<dbReference type="STRING" id="1276538.A0A1X7RZH4"/>
<proteinExistence type="predicted"/>
<evidence type="ECO:0000313" key="3">
    <source>
        <dbReference type="Proteomes" id="UP000215127"/>
    </source>
</evidence>
<evidence type="ECO:0000313" key="2">
    <source>
        <dbReference type="EMBL" id="SMQ52836.1"/>
    </source>
</evidence>
<dbReference type="Proteomes" id="UP000215127">
    <property type="component" value="Chromosome 7"/>
</dbReference>
<feature type="region of interest" description="Disordered" evidence="1">
    <location>
        <begin position="57"/>
        <end position="90"/>
    </location>
</feature>
<dbReference type="EMBL" id="LT853698">
    <property type="protein sequence ID" value="SMQ52836.1"/>
    <property type="molecule type" value="Genomic_DNA"/>
</dbReference>
<feature type="region of interest" description="Disordered" evidence="1">
    <location>
        <begin position="1"/>
        <end position="20"/>
    </location>
</feature>